<dbReference type="AlphaFoldDB" id="A0A5C6YZ20"/>
<gene>
    <name evidence="2" type="ORF">ESU54_11890</name>
</gene>
<dbReference type="GO" id="GO:0008476">
    <property type="term" value="F:protein-tyrosine sulfotransferase activity"/>
    <property type="evidence" value="ECO:0007669"/>
    <property type="project" value="InterPro"/>
</dbReference>
<dbReference type="InterPro" id="IPR026634">
    <property type="entry name" value="TPST-like"/>
</dbReference>
<proteinExistence type="predicted"/>
<organism evidence="2 3">
    <name type="scientific">Aequorivita antarctica</name>
    <dbReference type="NCBI Taxonomy" id="153266"/>
    <lineage>
        <taxon>Bacteria</taxon>
        <taxon>Pseudomonadati</taxon>
        <taxon>Bacteroidota</taxon>
        <taxon>Flavobacteriia</taxon>
        <taxon>Flavobacteriales</taxon>
        <taxon>Flavobacteriaceae</taxon>
        <taxon>Aequorivita</taxon>
    </lineage>
</organism>
<dbReference type="OrthoDB" id="5432096at2"/>
<dbReference type="EMBL" id="VORT01000008">
    <property type="protein sequence ID" value="TXD72508.1"/>
    <property type="molecule type" value="Genomic_DNA"/>
</dbReference>
<dbReference type="SUPFAM" id="SSF52540">
    <property type="entry name" value="P-loop containing nucleoside triphosphate hydrolases"/>
    <property type="match status" value="1"/>
</dbReference>
<reference evidence="2 3" key="1">
    <citation type="submission" date="2019-08" db="EMBL/GenBank/DDBJ databases">
        <title>Genome of Aequorivita antarctica SW49 (type strain).</title>
        <authorList>
            <person name="Bowman J.P."/>
        </authorList>
    </citation>
    <scope>NUCLEOTIDE SEQUENCE [LARGE SCALE GENOMIC DNA]</scope>
    <source>
        <strain evidence="2 3">SW49</strain>
    </source>
</reference>
<dbReference type="Pfam" id="PF13469">
    <property type="entry name" value="Sulfotransfer_3"/>
    <property type="match status" value="1"/>
</dbReference>
<comment type="caution">
    <text evidence="2">The sequence shown here is derived from an EMBL/GenBank/DDBJ whole genome shotgun (WGS) entry which is preliminary data.</text>
</comment>
<dbReference type="PANTHER" id="PTHR12788">
    <property type="entry name" value="PROTEIN-TYROSINE SULFOTRANSFERASE 2"/>
    <property type="match status" value="1"/>
</dbReference>
<dbReference type="Gene3D" id="3.40.50.300">
    <property type="entry name" value="P-loop containing nucleotide triphosphate hydrolases"/>
    <property type="match status" value="1"/>
</dbReference>
<accession>A0A5C6YZ20</accession>
<evidence type="ECO:0000313" key="3">
    <source>
        <dbReference type="Proteomes" id="UP000321497"/>
    </source>
</evidence>
<keyword evidence="3" id="KW-1185">Reference proteome</keyword>
<evidence type="ECO:0000313" key="2">
    <source>
        <dbReference type="EMBL" id="TXD72508.1"/>
    </source>
</evidence>
<dbReference type="PANTHER" id="PTHR12788:SF10">
    <property type="entry name" value="PROTEIN-TYROSINE SULFOTRANSFERASE"/>
    <property type="match status" value="1"/>
</dbReference>
<name>A0A5C6YZ20_9FLAO</name>
<keyword evidence="1 2" id="KW-0808">Transferase</keyword>
<dbReference type="RefSeq" id="WP_111844995.1">
    <property type="nucleotide sequence ID" value="NZ_UEGI01000011.1"/>
</dbReference>
<dbReference type="InterPro" id="IPR027417">
    <property type="entry name" value="P-loop_NTPase"/>
</dbReference>
<protein>
    <submittedName>
        <fullName evidence="2">Sulfotransferase</fullName>
    </submittedName>
</protein>
<sequence>MINVSPFFILANPRSGSSMLRIVCESHSQLCVPPESGFMEWWYPKYKTWQASDNRDQIKINLFVKDILSSKKIETWHLDSEFLFKMIEKENPRNYAEIIALVYISFGLKSNKDLKVWGDKNNYYLHKTILLNKIYPKAKFIHLIRDGRDVATSYMALQELHFSSNYAPKLSHNIEEIAEEWSANNMLLDSFFKTIDKERVIRVHFEDIIKNLKNECIRITNFLKVPYEESMLEYYLLNKKRKIEPQETLDWKKKTLEKPDIKNIGKYKDLLSVKELAVFNTIAQEGLKEFGYE</sequence>
<dbReference type="Proteomes" id="UP000321497">
    <property type="component" value="Unassembled WGS sequence"/>
</dbReference>
<evidence type="ECO:0000256" key="1">
    <source>
        <dbReference type="ARBA" id="ARBA00022679"/>
    </source>
</evidence>